<dbReference type="HAMAP" id="MF_00154">
    <property type="entry name" value="CyoE_CtaB"/>
    <property type="match status" value="1"/>
</dbReference>
<gene>
    <name evidence="10" type="primary">cyoE</name>
    <name evidence="8" type="synonym">ctaB</name>
    <name evidence="10" type="ORF">COB21_03105</name>
</gene>
<feature type="transmembrane region" description="Helical" evidence="8">
    <location>
        <begin position="216"/>
        <end position="236"/>
    </location>
</feature>
<dbReference type="Proteomes" id="UP000218775">
    <property type="component" value="Unassembled WGS sequence"/>
</dbReference>
<comment type="miscellaneous">
    <text evidence="8">Carbon 2 of the heme B porphyrin ring is defined according to the Fischer nomenclature.</text>
</comment>
<reference evidence="11" key="1">
    <citation type="submission" date="2017-08" db="EMBL/GenBank/DDBJ databases">
        <title>A dynamic microbial community with high functional redundancy inhabits the cold, oxic subseafloor aquifer.</title>
        <authorList>
            <person name="Tully B.J."/>
            <person name="Wheat C.G."/>
            <person name="Glazer B.T."/>
            <person name="Huber J.A."/>
        </authorList>
    </citation>
    <scope>NUCLEOTIDE SEQUENCE [LARGE SCALE GENOMIC DNA]</scope>
</reference>
<keyword evidence="4 8" id="KW-1133">Transmembrane helix</keyword>
<dbReference type="Gene3D" id="1.10.357.140">
    <property type="entry name" value="UbiA prenyltransferase"/>
    <property type="match status" value="1"/>
</dbReference>
<evidence type="ECO:0000256" key="6">
    <source>
        <dbReference type="ARBA" id="ARBA00023136"/>
    </source>
</evidence>
<dbReference type="PANTHER" id="PTHR43448">
    <property type="entry name" value="PROTOHEME IX FARNESYLTRANSFERASE, MITOCHONDRIAL"/>
    <property type="match status" value="1"/>
</dbReference>
<dbReference type="CDD" id="cd13957">
    <property type="entry name" value="PT_UbiA_Cox10"/>
    <property type="match status" value="1"/>
</dbReference>
<comment type="pathway">
    <text evidence="8">Porphyrin-containing compound metabolism; heme O biosynthesis; heme O from protoheme: step 1/1.</text>
</comment>
<comment type="catalytic activity">
    <reaction evidence="7 8">
        <text>heme b + (2E,6E)-farnesyl diphosphate + H2O = Fe(II)-heme o + diphosphate</text>
        <dbReference type="Rhea" id="RHEA:28070"/>
        <dbReference type="ChEBI" id="CHEBI:15377"/>
        <dbReference type="ChEBI" id="CHEBI:33019"/>
        <dbReference type="ChEBI" id="CHEBI:60344"/>
        <dbReference type="ChEBI" id="CHEBI:60530"/>
        <dbReference type="ChEBI" id="CHEBI:175763"/>
        <dbReference type="EC" id="2.5.1.141"/>
    </reaction>
</comment>
<feature type="transmembrane region" description="Helical" evidence="8">
    <location>
        <begin position="49"/>
        <end position="71"/>
    </location>
</feature>
<feature type="transmembrane region" description="Helical" evidence="8">
    <location>
        <begin position="145"/>
        <end position="164"/>
    </location>
</feature>
<evidence type="ECO:0000313" key="11">
    <source>
        <dbReference type="Proteomes" id="UP000218775"/>
    </source>
</evidence>
<evidence type="ECO:0000256" key="4">
    <source>
        <dbReference type="ARBA" id="ARBA00022989"/>
    </source>
</evidence>
<dbReference type="PANTHER" id="PTHR43448:SF2">
    <property type="entry name" value="PROTOHEME IX FARNESYLTRANSFERASE, MITOCHONDRIAL"/>
    <property type="match status" value="1"/>
</dbReference>
<protein>
    <recommendedName>
        <fullName evidence="8">Protoheme IX farnesyltransferase</fullName>
        <ecNumber evidence="8">2.5.1.141</ecNumber>
    </recommendedName>
    <alternativeName>
        <fullName evidence="8">Heme B farnesyltransferase</fullName>
    </alternativeName>
    <alternativeName>
        <fullName evidence="8">Heme O synthase</fullName>
    </alternativeName>
</protein>
<keyword evidence="8" id="KW-1003">Cell membrane</keyword>
<dbReference type="InterPro" id="IPR006369">
    <property type="entry name" value="Protohaem_IX_farnesylTrfase"/>
</dbReference>
<dbReference type="EMBL" id="NVUK01000017">
    <property type="protein sequence ID" value="PCI77368.1"/>
    <property type="molecule type" value="Genomic_DNA"/>
</dbReference>
<feature type="signal peptide" evidence="9">
    <location>
        <begin position="1"/>
        <end position="20"/>
    </location>
</feature>
<accession>A0A2A4X405</accession>
<keyword evidence="3 8" id="KW-0812">Transmembrane</keyword>
<keyword evidence="9" id="KW-0732">Signal</keyword>
<evidence type="ECO:0000256" key="2">
    <source>
        <dbReference type="ARBA" id="ARBA00022679"/>
    </source>
</evidence>
<feature type="transmembrane region" description="Helical" evidence="8">
    <location>
        <begin position="119"/>
        <end position="138"/>
    </location>
</feature>
<dbReference type="Pfam" id="PF01040">
    <property type="entry name" value="UbiA"/>
    <property type="match status" value="1"/>
</dbReference>
<feature type="transmembrane region" description="Helical" evidence="8">
    <location>
        <begin position="170"/>
        <end position="195"/>
    </location>
</feature>
<comment type="similarity">
    <text evidence="8">Belongs to the UbiA prenyltransferase family. Protoheme IX farnesyltransferase subfamily.</text>
</comment>
<dbReference type="EC" id="2.5.1.141" evidence="8"/>
<dbReference type="NCBIfam" id="TIGR01473">
    <property type="entry name" value="cyoE_ctaB"/>
    <property type="match status" value="1"/>
</dbReference>
<dbReference type="InterPro" id="IPR044878">
    <property type="entry name" value="UbiA_sf"/>
</dbReference>
<organism evidence="10 11">
    <name type="scientific">Aerophobetes bacterium</name>
    <dbReference type="NCBI Taxonomy" id="2030807"/>
    <lineage>
        <taxon>Bacteria</taxon>
        <taxon>Candidatus Aerophobota</taxon>
    </lineage>
</organism>
<evidence type="ECO:0000256" key="9">
    <source>
        <dbReference type="SAM" id="SignalP"/>
    </source>
</evidence>
<comment type="subcellular location">
    <subcellularLocation>
        <location evidence="8">Cell membrane</location>
        <topology evidence="8">Multi-pass membrane protein</topology>
    </subcellularLocation>
    <subcellularLocation>
        <location evidence="1">Membrane</location>
        <topology evidence="1">Multi-pass membrane protein</topology>
    </subcellularLocation>
</comment>
<dbReference type="AlphaFoldDB" id="A0A2A4X405"/>
<feature type="transmembrane region" description="Helical" evidence="8">
    <location>
        <begin position="274"/>
        <end position="295"/>
    </location>
</feature>
<evidence type="ECO:0000256" key="3">
    <source>
        <dbReference type="ARBA" id="ARBA00022692"/>
    </source>
</evidence>
<evidence type="ECO:0000313" key="10">
    <source>
        <dbReference type="EMBL" id="PCI77368.1"/>
    </source>
</evidence>
<evidence type="ECO:0000256" key="1">
    <source>
        <dbReference type="ARBA" id="ARBA00004141"/>
    </source>
</evidence>
<proteinExistence type="inferred from homology"/>
<feature type="transmembrane region" description="Helical" evidence="8">
    <location>
        <begin position="92"/>
        <end position="113"/>
    </location>
</feature>
<evidence type="ECO:0000256" key="7">
    <source>
        <dbReference type="ARBA" id="ARBA00047690"/>
    </source>
</evidence>
<feature type="transmembrane region" description="Helical" evidence="8">
    <location>
        <begin position="12"/>
        <end position="37"/>
    </location>
</feature>
<dbReference type="GO" id="GO:0008495">
    <property type="term" value="F:protoheme IX farnesyltransferase activity"/>
    <property type="evidence" value="ECO:0007669"/>
    <property type="project" value="UniProtKB-UniRule"/>
</dbReference>
<evidence type="ECO:0000256" key="8">
    <source>
        <dbReference type="HAMAP-Rule" id="MF_00154"/>
    </source>
</evidence>
<evidence type="ECO:0000256" key="5">
    <source>
        <dbReference type="ARBA" id="ARBA00023133"/>
    </source>
</evidence>
<dbReference type="GO" id="GO:0048034">
    <property type="term" value="P:heme O biosynthetic process"/>
    <property type="evidence" value="ECO:0007669"/>
    <property type="project" value="UniProtKB-UniRule"/>
</dbReference>
<comment type="function">
    <text evidence="8">Converts heme B (protoheme IX) to heme O by substitution of the vinyl group on carbon 2 of heme B porphyrin ring with a hydroxyethyl farnesyl side group.</text>
</comment>
<dbReference type="InterPro" id="IPR000537">
    <property type="entry name" value="UbiA_prenyltransferase"/>
</dbReference>
<sequence>MSRVKSIRKASALKSFIALAKPGIVSGNIVATSAGFALGSVYTPFNFPLFLSVLLAMAFIMGSGCVLNNYIDRVADRVMHRTKNRPLATGAISERSAFIYATILVVSGFFLLYYVSSPLVVFLASLGFIIYVGVYSFVKYLSPIATQMGAIAGAVPPVVGYVAASSSLDFSALLIFSVMVFWQMPHFYAIAYYRIKDYKAANIPVLVLKASFKRTFWTMLIYICAFLLAACTLISYAELSPLGYIVITFATLSWIKVCMEGLSCTSQARWGKKMLRQSLIVINFWFLTLWINTLLTR</sequence>
<feature type="transmembrane region" description="Helical" evidence="8">
    <location>
        <begin position="242"/>
        <end position="262"/>
    </location>
</feature>
<name>A0A2A4X405_UNCAE</name>
<keyword evidence="6 8" id="KW-0472">Membrane</keyword>
<keyword evidence="2 8" id="KW-0808">Transferase</keyword>
<comment type="caution">
    <text evidence="10">The sequence shown here is derived from an EMBL/GenBank/DDBJ whole genome shotgun (WGS) entry which is preliminary data.</text>
</comment>
<feature type="chain" id="PRO_5013173053" description="Protoheme IX farnesyltransferase" evidence="9">
    <location>
        <begin position="21"/>
        <end position="297"/>
    </location>
</feature>
<dbReference type="GO" id="GO:0005886">
    <property type="term" value="C:plasma membrane"/>
    <property type="evidence" value="ECO:0007669"/>
    <property type="project" value="UniProtKB-SubCell"/>
</dbReference>
<dbReference type="UniPathway" id="UPA00834">
    <property type="reaction ID" value="UER00712"/>
</dbReference>
<keyword evidence="5 8" id="KW-0350">Heme biosynthesis</keyword>